<name>E9DFH9_COCPS</name>
<dbReference type="VEuPathDB" id="FungiDB:CPSG_08494"/>
<protein>
    <submittedName>
        <fullName evidence="1">Uncharacterized protein</fullName>
    </submittedName>
</protein>
<dbReference type="EMBL" id="GL636503">
    <property type="protein sequence ID" value="EFW14836.1"/>
    <property type="molecule type" value="Genomic_DNA"/>
</dbReference>
<organism evidence="2">
    <name type="scientific">Coccidioides posadasii (strain RMSCC 757 / Silveira)</name>
    <name type="common">Valley fever fungus</name>
    <dbReference type="NCBI Taxonomy" id="443226"/>
    <lineage>
        <taxon>Eukaryota</taxon>
        <taxon>Fungi</taxon>
        <taxon>Dikarya</taxon>
        <taxon>Ascomycota</taxon>
        <taxon>Pezizomycotina</taxon>
        <taxon>Eurotiomycetes</taxon>
        <taxon>Eurotiomycetidae</taxon>
        <taxon>Onygenales</taxon>
        <taxon>Onygenaceae</taxon>
        <taxon>Coccidioides</taxon>
    </lineage>
</organism>
<evidence type="ECO:0000313" key="2">
    <source>
        <dbReference type="Proteomes" id="UP000002497"/>
    </source>
</evidence>
<sequence>MRNSILNHFLGGPSWNTTCEISAEADIGYLRYYIMHPVQRNNDQIRCARFPLAQSYDALEIIALVN</sequence>
<dbReference type="AlphaFoldDB" id="E9DFH9"/>
<reference evidence="2" key="2">
    <citation type="submission" date="2010-03" db="EMBL/GenBank/DDBJ databases">
        <title>The genome sequence of Coccidioides posadasii strain Silveira.</title>
        <authorList>
            <consortium name="The Broad Institute Genome Sequencing Center for Infectious Disease"/>
            <person name="Neafsey D."/>
            <person name="Orbach M."/>
            <person name="Henn M.R."/>
            <person name="Cole G.T."/>
            <person name="Galgiani J."/>
            <person name="Gardner M.J."/>
            <person name="Kirkland T.N."/>
            <person name="Taylor J.W."/>
            <person name="Young S.K."/>
            <person name="Zeng Q."/>
            <person name="Koehrsen M."/>
            <person name="Alvarado L."/>
            <person name="Berlin A."/>
            <person name="Borenstein D."/>
            <person name="Chapman S.B."/>
            <person name="Chen Z."/>
            <person name="Engels R."/>
            <person name="Freedman E."/>
            <person name="Gellesch M."/>
            <person name="Goldberg J."/>
            <person name="Griggs A."/>
            <person name="Gujja S."/>
            <person name="Heilman E."/>
            <person name="Heiman D."/>
            <person name="Howarth C."/>
            <person name="Jen D."/>
            <person name="Larson L."/>
            <person name="Mehta T."/>
            <person name="Neiman D."/>
            <person name="Park D."/>
            <person name="Pearson M."/>
            <person name="Richards J."/>
            <person name="Roberts A."/>
            <person name="Saif S."/>
            <person name="Shea T."/>
            <person name="Shenoy N."/>
            <person name="Sisk P."/>
            <person name="Stolte C."/>
            <person name="Sykes S."/>
            <person name="Walk T."/>
            <person name="White J."/>
            <person name="Yandava C."/>
            <person name="Haas B."/>
            <person name="Nusbaum C."/>
            <person name="Birren B."/>
        </authorList>
    </citation>
    <scope>NUCLEOTIDE SEQUENCE [LARGE SCALE GENOMIC DNA]</scope>
    <source>
        <strain evidence="2">RMSCC 757 / Silveira</strain>
    </source>
</reference>
<keyword evidence="2" id="KW-1185">Reference proteome</keyword>
<proteinExistence type="predicted"/>
<gene>
    <name evidence="1" type="ORF">CPSG_08494</name>
</gene>
<accession>E9DFH9</accession>
<evidence type="ECO:0000313" key="1">
    <source>
        <dbReference type="EMBL" id="EFW14836.1"/>
    </source>
</evidence>
<dbReference type="HOGENOM" id="CLU_2831030_0_0_1"/>
<reference evidence="2" key="1">
    <citation type="journal article" date="2010" name="Genome Res.">
        <title>Population genomic sequencing of Coccidioides fungi reveals recent hybridization and transposon control.</title>
        <authorList>
            <person name="Neafsey D.E."/>
            <person name="Barker B.M."/>
            <person name="Sharpton T.J."/>
            <person name="Stajich J.E."/>
            <person name="Park D.J."/>
            <person name="Whiston E."/>
            <person name="Hung C.-Y."/>
            <person name="McMahan C."/>
            <person name="White J."/>
            <person name="Sykes S."/>
            <person name="Heiman D."/>
            <person name="Young S."/>
            <person name="Zeng Q."/>
            <person name="Abouelleil A."/>
            <person name="Aftuck L."/>
            <person name="Bessette D."/>
            <person name="Brown A."/>
            <person name="FitzGerald M."/>
            <person name="Lui A."/>
            <person name="Macdonald J.P."/>
            <person name="Priest M."/>
            <person name="Orbach M.J."/>
            <person name="Galgiani J.N."/>
            <person name="Kirkland T.N."/>
            <person name="Cole G.T."/>
            <person name="Birren B.W."/>
            <person name="Henn M.R."/>
            <person name="Taylor J.W."/>
            <person name="Rounsley S.D."/>
        </authorList>
    </citation>
    <scope>NUCLEOTIDE SEQUENCE [LARGE SCALE GENOMIC DNA]</scope>
    <source>
        <strain evidence="2">RMSCC 757 / Silveira</strain>
    </source>
</reference>
<dbReference type="Proteomes" id="UP000002497">
    <property type="component" value="Unassembled WGS sequence"/>
</dbReference>